<evidence type="ECO:0000313" key="2">
    <source>
        <dbReference type="EMBL" id="KNG81079.1"/>
    </source>
</evidence>
<feature type="signal peptide" evidence="1">
    <location>
        <begin position="1"/>
        <end position="21"/>
    </location>
</feature>
<dbReference type="GeneID" id="26812850"/>
<dbReference type="RefSeq" id="XP_015402002.1">
    <property type="nucleotide sequence ID" value="XM_015556302.1"/>
</dbReference>
<feature type="chain" id="PRO_5005552910" description="Transcription factor domain-containing protein" evidence="1">
    <location>
        <begin position="22"/>
        <end position="649"/>
    </location>
</feature>
<keyword evidence="1" id="KW-0732">Signal</keyword>
<reference evidence="2 3" key="1">
    <citation type="submission" date="2014-06" db="EMBL/GenBank/DDBJ databases">
        <title>The Genome of the Aflatoxigenic Filamentous Fungus Aspergillus nomius.</title>
        <authorList>
            <person name="Moore M.G."/>
            <person name="Shannon B.M."/>
            <person name="Brian M.M."/>
        </authorList>
    </citation>
    <scope>NUCLEOTIDE SEQUENCE [LARGE SCALE GENOMIC DNA]</scope>
    <source>
        <strain evidence="2 3">NRRL 13137</strain>
    </source>
</reference>
<dbReference type="AlphaFoldDB" id="A0A0L1INK0"/>
<evidence type="ECO:0008006" key="4">
    <source>
        <dbReference type="Google" id="ProtNLM"/>
    </source>
</evidence>
<sequence>MTVVGPELAVMLLTWLEILESEPCLALVVKTGSELAPLTSVKVPTTPWVYNPNNRVTGPLQATADSTTLISTAKHGNSVHEFSTWPNPSEMGLQLQKLYWDTFDPLFTSWVAGACNFYDSPGLDYNGLSIFDLCVKLDREINSIEQDPGDIPSGRQQALGSSEKKEIEARAVAITTIHCFCVRWLSVIYPELRKTPLNAWHEHMMRALWRKSRKFMLKAINVRSYQSVFSLILFGLTPVPIGVGEDEEMEGLSGSLCFQVALHHIYSLRCRRETLKFSTSKVITKDSTVTSHVSDHSITGMQCYSNLHYENMMYAAGIVIDTTSSVTLDYKPVLAVGNLGMDKELFFEVIKTRASITHERWQKGLLLQASTIGDTEADEINMCASQWKLYLWKAVAALKEALRDGCSEDLIHAAFSAVLCAMERFRLTYGPMLEACMCRLDFLGIRQRFNSWLLMCHWYLGVLLLVDAIEASERPDLLSQLNLARDDAVQGAINGFKIGSTSRYVFSDVISLAGRQTRKAQCPLLAIDPYPVHTIASSHLVLRIITKDHEDGKITVEAFETLLEIISNALEHLPGTSHSVEVARQHVRSVQLSLGNQISAIPNTNTDDQDWQDANPGPTLLFSNSMSDNLSIVSDGQMEEYITLLYTAF</sequence>
<organism evidence="2 3">
    <name type="scientific">Aspergillus nomiae NRRL (strain ATCC 15546 / NRRL 13137 / CBS 260.88 / M93)</name>
    <dbReference type="NCBI Taxonomy" id="1509407"/>
    <lineage>
        <taxon>Eukaryota</taxon>
        <taxon>Fungi</taxon>
        <taxon>Dikarya</taxon>
        <taxon>Ascomycota</taxon>
        <taxon>Pezizomycotina</taxon>
        <taxon>Eurotiomycetes</taxon>
        <taxon>Eurotiomycetidae</taxon>
        <taxon>Eurotiales</taxon>
        <taxon>Aspergillaceae</taxon>
        <taxon>Aspergillus</taxon>
        <taxon>Aspergillus subgen. Circumdati</taxon>
    </lineage>
</organism>
<dbReference type="EMBL" id="JNOM01000498">
    <property type="protein sequence ID" value="KNG81079.1"/>
    <property type="molecule type" value="Genomic_DNA"/>
</dbReference>
<gene>
    <name evidence="2" type="ORF">ANOM_011046</name>
</gene>
<dbReference type="Proteomes" id="UP000037505">
    <property type="component" value="Unassembled WGS sequence"/>
</dbReference>
<accession>A0A0L1INK0</accession>
<comment type="caution">
    <text evidence="2">The sequence shown here is derived from an EMBL/GenBank/DDBJ whole genome shotgun (WGS) entry which is preliminary data.</text>
</comment>
<name>A0A0L1INK0_ASPN3</name>
<evidence type="ECO:0000313" key="3">
    <source>
        <dbReference type="Proteomes" id="UP000037505"/>
    </source>
</evidence>
<dbReference type="OrthoDB" id="5958943at2759"/>
<evidence type="ECO:0000256" key="1">
    <source>
        <dbReference type="SAM" id="SignalP"/>
    </source>
</evidence>
<protein>
    <recommendedName>
        <fullName evidence="4">Transcription factor domain-containing protein</fullName>
    </recommendedName>
</protein>
<proteinExistence type="predicted"/>
<keyword evidence="3" id="KW-1185">Reference proteome</keyword>